<dbReference type="PANTHER" id="PTHR43179">
    <property type="entry name" value="RHAMNOSYLTRANSFERASE WBBL"/>
    <property type="match status" value="1"/>
</dbReference>
<comment type="pathway">
    <text evidence="1">Cell wall biogenesis; cell wall polysaccharide biosynthesis.</text>
</comment>
<comment type="caution">
    <text evidence="7">The sequence shown here is derived from an EMBL/GenBank/DDBJ whole genome shotgun (WGS) entry which is preliminary data.</text>
</comment>
<dbReference type="SUPFAM" id="SSF53448">
    <property type="entry name" value="Nucleotide-diphospho-sugar transferases"/>
    <property type="match status" value="1"/>
</dbReference>
<proteinExistence type="inferred from homology"/>
<evidence type="ECO:0000256" key="3">
    <source>
        <dbReference type="ARBA" id="ARBA00022676"/>
    </source>
</evidence>
<keyword evidence="4 7" id="KW-0808">Transferase</keyword>
<gene>
    <name evidence="7" type="ORF">FHX52_1609</name>
</gene>
<dbReference type="Gene3D" id="3.90.550.10">
    <property type="entry name" value="Spore Coat Polysaccharide Biosynthesis Protein SpsA, Chain A"/>
    <property type="match status" value="1"/>
</dbReference>
<dbReference type="Pfam" id="PF02709">
    <property type="entry name" value="Glyco_transf_7C"/>
    <property type="match status" value="1"/>
</dbReference>
<evidence type="ECO:0000259" key="6">
    <source>
        <dbReference type="Pfam" id="PF02709"/>
    </source>
</evidence>
<evidence type="ECO:0000256" key="1">
    <source>
        <dbReference type="ARBA" id="ARBA00004776"/>
    </source>
</evidence>
<dbReference type="OrthoDB" id="6653642at2"/>
<dbReference type="InterPro" id="IPR027791">
    <property type="entry name" value="Galactosyl_T_C"/>
</dbReference>
<evidence type="ECO:0000313" key="8">
    <source>
        <dbReference type="Proteomes" id="UP000320085"/>
    </source>
</evidence>
<feature type="compositionally biased region" description="Low complexity" evidence="5">
    <location>
        <begin position="1"/>
        <end position="16"/>
    </location>
</feature>
<dbReference type="InterPro" id="IPR029044">
    <property type="entry name" value="Nucleotide-diphossugar_trans"/>
</dbReference>
<dbReference type="PANTHER" id="PTHR43179:SF12">
    <property type="entry name" value="GALACTOFURANOSYLTRANSFERASE GLFT2"/>
    <property type="match status" value="1"/>
</dbReference>
<organism evidence="7 8">
    <name type="scientific">Humibacillus xanthopallidus</name>
    <dbReference type="NCBI Taxonomy" id="412689"/>
    <lineage>
        <taxon>Bacteria</taxon>
        <taxon>Bacillati</taxon>
        <taxon>Actinomycetota</taxon>
        <taxon>Actinomycetes</taxon>
        <taxon>Micrococcales</taxon>
        <taxon>Intrasporangiaceae</taxon>
        <taxon>Humibacillus</taxon>
    </lineage>
</organism>
<reference evidence="7 8" key="1">
    <citation type="submission" date="2019-06" db="EMBL/GenBank/DDBJ databases">
        <title>Sequencing the genomes of 1000 actinobacteria strains.</title>
        <authorList>
            <person name="Klenk H.-P."/>
        </authorList>
    </citation>
    <scope>NUCLEOTIDE SEQUENCE [LARGE SCALE GENOMIC DNA]</scope>
    <source>
        <strain evidence="7 8">DSM 21776</strain>
    </source>
</reference>
<protein>
    <submittedName>
        <fullName evidence="7">GT2 family glycosyltransferase</fullName>
    </submittedName>
</protein>
<evidence type="ECO:0000313" key="7">
    <source>
        <dbReference type="EMBL" id="TQN48475.1"/>
    </source>
</evidence>
<evidence type="ECO:0000256" key="2">
    <source>
        <dbReference type="ARBA" id="ARBA00006739"/>
    </source>
</evidence>
<accession>A0A543PWN3</accession>
<name>A0A543PWN3_9MICO</name>
<dbReference type="Proteomes" id="UP000320085">
    <property type="component" value="Unassembled WGS sequence"/>
</dbReference>
<dbReference type="RefSeq" id="WP_141821404.1">
    <property type="nucleotide sequence ID" value="NZ_BAAAQC010000006.1"/>
</dbReference>
<keyword evidence="3" id="KW-0328">Glycosyltransferase</keyword>
<evidence type="ECO:0000256" key="5">
    <source>
        <dbReference type="SAM" id="MobiDB-lite"/>
    </source>
</evidence>
<dbReference type="EMBL" id="VFQF01000001">
    <property type="protein sequence ID" value="TQN48475.1"/>
    <property type="molecule type" value="Genomic_DNA"/>
</dbReference>
<evidence type="ECO:0000256" key="4">
    <source>
        <dbReference type="ARBA" id="ARBA00022679"/>
    </source>
</evidence>
<dbReference type="GO" id="GO:0016757">
    <property type="term" value="F:glycosyltransferase activity"/>
    <property type="evidence" value="ECO:0007669"/>
    <property type="project" value="UniProtKB-KW"/>
</dbReference>
<dbReference type="AlphaFoldDB" id="A0A543PWN3"/>
<feature type="region of interest" description="Disordered" evidence="5">
    <location>
        <begin position="1"/>
        <end position="22"/>
    </location>
</feature>
<feature type="domain" description="Galactosyltransferase C-terminal" evidence="6">
    <location>
        <begin position="192"/>
        <end position="234"/>
    </location>
</feature>
<sequence length="309" mass="33185">MTRTASTATAAGTSTSGHERPRTALLTLAHGRHHHLEWLLRGLGAGTVLPDLLVVAAMDDPQLADVVAEHTPAGLPAEVLSVGAHRWGLPLATARNRAAEHAIAAGAELLVFLDVDCIPGTRLVERYCEAARSSTGGATDVWSGAVHYLSPRAHGRPYTAGDLERSQPHAARPVAPADGLLAADDLRLFWSLSFAVTASTWHRVGGFDEGYDGYGGEDTDFAMGLARAGGRLWWVGGAPAYHQHHEVESPPRRHLVDIVRNSNRFAARWGWFPMEGWLAAFADEGLITLAGRTPRWHLTAAGHRAARTP</sequence>
<comment type="similarity">
    <text evidence="2">Belongs to the glycosyltransferase 2 family.</text>
</comment>